<evidence type="ECO:0000313" key="2">
    <source>
        <dbReference type="EMBL" id="PLS30107.1"/>
    </source>
</evidence>
<keyword evidence="3" id="KW-1185">Reference proteome</keyword>
<comment type="caution">
    <text evidence="2">The sequence shown here is derived from an EMBL/GenBank/DDBJ whole genome shotgun (WGS) entry which is preliminary data.</text>
</comment>
<keyword evidence="1" id="KW-0812">Transmembrane</keyword>
<accession>A0A2N5J7E0</accession>
<proteinExistence type="predicted"/>
<dbReference type="EMBL" id="NMWU01000045">
    <property type="protein sequence ID" value="PLS30107.1"/>
    <property type="molecule type" value="Genomic_DNA"/>
</dbReference>
<gene>
    <name evidence="2" type="ORF">Uis1B_2058</name>
</gene>
<keyword evidence="1" id="KW-0472">Membrane</keyword>
<dbReference type="Proteomes" id="UP000235050">
    <property type="component" value="Unassembled WGS sequence"/>
</dbReference>
<name>A0A2N5J7E0_9BIFI</name>
<evidence type="ECO:0000313" key="3">
    <source>
        <dbReference type="Proteomes" id="UP000235050"/>
    </source>
</evidence>
<reference evidence="2 3" key="1">
    <citation type="submission" date="2017-07" db="EMBL/GenBank/DDBJ databases">
        <title>Bifidobacterium novel species.</title>
        <authorList>
            <person name="Lugli G.A."/>
            <person name="Milani C."/>
            <person name="Duranti S."/>
            <person name="Mangifesta M."/>
        </authorList>
    </citation>
    <scope>NUCLEOTIDE SEQUENCE [LARGE SCALE GENOMIC DNA]</scope>
    <source>
        <strain evidence="3">Uis1B</strain>
    </source>
</reference>
<protein>
    <submittedName>
        <fullName evidence="2">Permease</fullName>
    </submittedName>
</protein>
<feature type="transmembrane region" description="Helical" evidence="1">
    <location>
        <begin position="12"/>
        <end position="32"/>
    </location>
</feature>
<sequence length="69" mass="6789">MNNATLTSVLNLVSQALVLGGGALIVFGGVSIGTNLKDHNSPAITGGILQIGGGALIIACAAIFRSLRG</sequence>
<keyword evidence="1" id="KW-1133">Transmembrane helix</keyword>
<evidence type="ECO:0000256" key="1">
    <source>
        <dbReference type="SAM" id="Phobius"/>
    </source>
</evidence>
<organism evidence="2 3">
    <name type="scientific">Bifidobacterium margollesii</name>
    <dbReference type="NCBI Taxonomy" id="2020964"/>
    <lineage>
        <taxon>Bacteria</taxon>
        <taxon>Bacillati</taxon>
        <taxon>Actinomycetota</taxon>
        <taxon>Actinomycetes</taxon>
        <taxon>Bifidobacteriales</taxon>
        <taxon>Bifidobacteriaceae</taxon>
        <taxon>Bifidobacterium</taxon>
    </lineage>
</organism>
<dbReference type="AlphaFoldDB" id="A0A2N5J7E0"/>
<feature type="transmembrane region" description="Helical" evidence="1">
    <location>
        <begin position="44"/>
        <end position="64"/>
    </location>
</feature>
<dbReference type="RefSeq" id="WP_101618146.1">
    <property type="nucleotide sequence ID" value="NZ_NMWU01000045.1"/>
</dbReference>